<proteinExistence type="inferred from homology"/>
<dbReference type="InterPro" id="IPR008928">
    <property type="entry name" value="6-hairpin_glycosidase_sf"/>
</dbReference>
<dbReference type="InterPro" id="IPR004197">
    <property type="entry name" value="Cellulase_Ig-like"/>
</dbReference>
<dbReference type="PANTHER" id="PTHR22298">
    <property type="entry name" value="ENDO-1,4-BETA-GLUCANASE"/>
    <property type="match status" value="1"/>
</dbReference>
<evidence type="ECO:0000256" key="3">
    <source>
        <dbReference type="ARBA" id="ARBA00023277"/>
    </source>
</evidence>
<evidence type="ECO:0000256" key="5">
    <source>
        <dbReference type="ARBA" id="ARBA00023326"/>
    </source>
</evidence>
<dbReference type="SUPFAM" id="SSF48208">
    <property type="entry name" value="Six-hairpin glycosidases"/>
    <property type="match status" value="1"/>
</dbReference>
<gene>
    <name evidence="10" type="primary">cel1</name>
    <name evidence="10" type="ORF">AHOG_07020</name>
</gene>
<dbReference type="SMART" id="SM00637">
    <property type="entry name" value="CBD_II"/>
    <property type="match status" value="1"/>
</dbReference>
<dbReference type="Gene3D" id="2.60.120.260">
    <property type="entry name" value="Galactose-binding domain-like"/>
    <property type="match status" value="1"/>
</dbReference>
<evidence type="ECO:0000259" key="9">
    <source>
        <dbReference type="PROSITE" id="PS51173"/>
    </source>
</evidence>
<evidence type="ECO:0000256" key="8">
    <source>
        <dbReference type="SAM" id="MobiDB-lite"/>
    </source>
</evidence>
<keyword evidence="2 6" id="KW-0378">Hydrolase</keyword>
<reference evidence="10 11" key="1">
    <citation type="submission" date="2017-07" db="EMBL/GenBank/DDBJ databases">
        <title>Complete genome sequence of Actinoalloteichus hoggarensis DSM 45943, type strain of Actinoalloteichus hoggarensis.</title>
        <authorList>
            <person name="Ruckert C."/>
            <person name="Nouioui I."/>
            <person name="Willmese J."/>
            <person name="van Wezel G."/>
            <person name="Klenk H.-P."/>
            <person name="Kalinowski J."/>
            <person name="Zotchev S.B."/>
        </authorList>
    </citation>
    <scope>NUCLEOTIDE SEQUENCE [LARGE SCALE GENOMIC DNA]</scope>
    <source>
        <strain evidence="10 11">DSM 45943</strain>
    </source>
</reference>
<comment type="catalytic activity">
    <reaction evidence="7">
        <text>Endohydrolysis of (1-&gt;4)-beta-D-glucosidic linkages in cellulose, lichenin and cereal beta-D-glucans.</text>
        <dbReference type="EC" id="3.2.1.4"/>
    </reaction>
</comment>
<dbReference type="InterPro" id="IPR014756">
    <property type="entry name" value="Ig_E-set"/>
</dbReference>
<dbReference type="Gene3D" id="1.50.10.10">
    <property type="match status" value="1"/>
</dbReference>
<feature type="region of interest" description="Disordered" evidence="8">
    <location>
        <begin position="29"/>
        <end position="57"/>
    </location>
</feature>
<dbReference type="InterPro" id="IPR003305">
    <property type="entry name" value="CenC_carb-bd"/>
</dbReference>
<dbReference type="Gene3D" id="2.60.40.290">
    <property type="match status" value="1"/>
</dbReference>
<dbReference type="InterPro" id="IPR018366">
    <property type="entry name" value="CBM2_CS"/>
</dbReference>
<dbReference type="CDD" id="cd02850">
    <property type="entry name" value="E_set_Cellulase_N"/>
    <property type="match status" value="1"/>
</dbReference>
<dbReference type="InterPro" id="IPR008965">
    <property type="entry name" value="CBM2/CBM3_carb-bd_dom_sf"/>
</dbReference>
<dbReference type="PROSITE" id="PS00561">
    <property type="entry name" value="CBM2_A"/>
    <property type="match status" value="1"/>
</dbReference>
<dbReference type="GO" id="GO:0030245">
    <property type="term" value="P:cellulose catabolic process"/>
    <property type="evidence" value="ECO:0007669"/>
    <property type="project" value="UniProtKB-KW"/>
</dbReference>
<dbReference type="SUPFAM" id="SSF81296">
    <property type="entry name" value="E set domains"/>
    <property type="match status" value="1"/>
</dbReference>
<keyword evidence="5 6" id="KW-0624">Polysaccharide degradation</keyword>
<accession>A0A221VZV6</accession>
<dbReference type="InterPro" id="IPR013783">
    <property type="entry name" value="Ig-like_fold"/>
</dbReference>
<dbReference type="Pfam" id="PF00759">
    <property type="entry name" value="Glyco_hydro_9"/>
    <property type="match status" value="1"/>
</dbReference>
<sequence length="875" mass="92884">MRRPSRRRPVPLLVAAVTIPMLGTLVPQAGAQEDRSPEPAAQEETEQIRNGDFTEGTAPWWWTPTAPAAVVDGALCAEIEGDTINPWDAIVGHDGIRLQAGESYDLSFTASASAPVIVNTNVQLSIEPYTQELNERTTLSAEPVEFSYAFTSGADTETAQVAFQVGGAVDPWTFCLDDVSLRGGDPPPPYEPDTGPRVRVNQVGYLPSGPKQATVVTDAAEALPWELTDPTGTVVAEGLTVPQGIDPSSEQATHGIDFTEVTTEATGLTLSADGETSHPFDIDAGLYDTLRTDALAFFYHQRSGIEIEAEYVGADYARPAGHVGVAPNLGDIEVPCQPGVCDYTLDVSGGWYDAGDHGKYVVNGGISAAQVMGVYERALVAGDTDAVADGTLSIPEQANGVPDVLDEARWQLEFLLSMQVPEGEEHAGLVHHKIHDAAWTGLPLLPHRDPQLRELHPVSTAATLNLAAAGAQCARLFGDFDQDFADRCLTAAETAWTAAETNPIHYADPLDGIGGGAYSDDDVTDEFYWAAAELFLTTGEQTYLDVVTGSEHHGAQAFTDWGFGWAVVGPLGLLNLATVPSDLPADQLDFVRDAVVDGASRYAATAADEVYGLPYAPADHAYVWGSNSQVLNNMVVLGVAYDLTGDAEFRDAVLTGWDYLLGGNPLNISYVTGYGEHDARNQHHRFWANQLDPALPNPPPGSVAGGPNVSLDDPVAAEALAGCAPAFCYIDDIESWSTNEVTINWNAPLAWVAAFTADVAGDDGPPTEPPAGTCSVSYLVQSQWNNGFTAEVSITNLGDEPVRGWALDWTFDGDQLVTHSWNTRLVQRGATVSASDVDWNSTIGPGRSVTFGFNGSFSGTNGSPAAFTLNGDACG</sequence>
<evidence type="ECO:0000313" key="10">
    <source>
        <dbReference type="EMBL" id="ASO19052.1"/>
    </source>
</evidence>
<dbReference type="InterPro" id="IPR012291">
    <property type="entry name" value="CBM2_carb-bd_dom_sf"/>
</dbReference>
<evidence type="ECO:0000313" key="11">
    <source>
        <dbReference type="Proteomes" id="UP000204221"/>
    </source>
</evidence>
<evidence type="ECO:0000256" key="4">
    <source>
        <dbReference type="ARBA" id="ARBA00023295"/>
    </source>
</evidence>
<dbReference type="InterPro" id="IPR012341">
    <property type="entry name" value="6hp_glycosidase-like_sf"/>
</dbReference>
<organism evidence="10 11">
    <name type="scientific">Actinoalloteichus hoggarensis</name>
    <dbReference type="NCBI Taxonomy" id="1470176"/>
    <lineage>
        <taxon>Bacteria</taxon>
        <taxon>Bacillati</taxon>
        <taxon>Actinomycetota</taxon>
        <taxon>Actinomycetes</taxon>
        <taxon>Pseudonocardiales</taxon>
        <taxon>Pseudonocardiaceae</taxon>
        <taxon>Actinoalloteichus</taxon>
    </lineage>
</organism>
<feature type="active site" evidence="6">
    <location>
        <position position="731"/>
    </location>
</feature>
<name>A0A221VZV6_9PSEU</name>
<evidence type="ECO:0000256" key="6">
    <source>
        <dbReference type="PROSITE-ProRule" id="PRU10060"/>
    </source>
</evidence>
<feature type="chain" id="PRO_5011820366" description="Endoglucanase" evidence="7">
    <location>
        <begin position="32"/>
        <end position="875"/>
    </location>
</feature>
<dbReference type="Pfam" id="PF00553">
    <property type="entry name" value="CBM_2"/>
    <property type="match status" value="1"/>
</dbReference>
<feature type="domain" description="CBM2" evidence="9">
    <location>
        <begin position="767"/>
        <end position="875"/>
    </location>
</feature>
<keyword evidence="3 6" id="KW-0119">Carbohydrate metabolism</keyword>
<dbReference type="Pfam" id="PF02018">
    <property type="entry name" value="CBM_4_9"/>
    <property type="match status" value="1"/>
</dbReference>
<keyword evidence="4 6" id="KW-0326">Glycosidase</keyword>
<dbReference type="EMBL" id="CP022521">
    <property type="protein sequence ID" value="ASO19052.1"/>
    <property type="molecule type" value="Genomic_DNA"/>
</dbReference>
<dbReference type="Pfam" id="PF02927">
    <property type="entry name" value="CelD_N"/>
    <property type="match status" value="1"/>
</dbReference>
<evidence type="ECO:0000256" key="2">
    <source>
        <dbReference type="ARBA" id="ARBA00022801"/>
    </source>
</evidence>
<evidence type="ECO:0000256" key="1">
    <source>
        <dbReference type="ARBA" id="ARBA00007072"/>
    </source>
</evidence>
<keyword evidence="11" id="KW-1185">Reference proteome</keyword>
<dbReference type="SUPFAM" id="SSF49384">
    <property type="entry name" value="Carbohydrate-binding domain"/>
    <property type="match status" value="1"/>
</dbReference>
<keyword evidence="7" id="KW-0732">Signal</keyword>
<dbReference type="PROSITE" id="PS00698">
    <property type="entry name" value="GH9_3"/>
    <property type="match status" value="1"/>
</dbReference>
<dbReference type="Gene3D" id="2.60.40.10">
    <property type="entry name" value="Immunoglobulins"/>
    <property type="match status" value="1"/>
</dbReference>
<dbReference type="AlphaFoldDB" id="A0A221VZV6"/>
<dbReference type="InterPro" id="IPR001919">
    <property type="entry name" value="CBD2"/>
</dbReference>
<evidence type="ECO:0000256" key="7">
    <source>
        <dbReference type="RuleBase" id="RU361166"/>
    </source>
</evidence>
<keyword evidence="7" id="KW-0136">Cellulose degradation</keyword>
<dbReference type="GO" id="GO:0008810">
    <property type="term" value="F:cellulase activity"/>
    <property type="evidence" value="ECO:0007669"/>
    <property type="project" value="UniProtKB-EC"/>
</dbReference>
<dbReference type="Proteomes" id="UP000204221">
    <property type="component" value="Chromosome"/>
</dbReference>
<comment type="similarity">
    <text evidence="1 6 7">Belongs to the glycosyl hydrolase 9 (cellulase E) family.</text>
</comment>
<dbReference type="InterPro" id="IPR001701">
    <property type="entry name" value="Glyco_hydro_9"/>
</dbReference>
<dbReference type="InterPro" id="IPR008979">
    <property type="entry name" value="Galactose-bd-like_sf"/>
</dbReference>
<dbReference type="InterPro" id="IPR033126">
    <property type="entry name" value="Glyco_hydro_9_Asp/Glu_AS"/>
</dbReference>
<protein>
    <recommendedName>
        <fullName evidence="7">Endoglucanase</fullName>
        <ecNumber evidence="7">3.2.1.4</ecNumber>
    </recommendedName>
</protein>
<dbReference type="KEGG" id="ahg:AHOG_07020"/>
<dbReference type="EC" id="3.2.1.4" evidence="7"/>
<feature type="signal peptide" evidence="7">
    <location>
        <begin position="1"/>
        <end position="31"/>
    </location>
</feature>
<dbReference type="PROSITE" id="PS51173">
    <property type="entry name" value="CBM2"/>
    <property type="match status" value="1"/>
</dbReference>
<dbReference type="SUPFAM" id="SSF49785">
    <property type="entry name" value="Galactose-binding domain-like"/>
    <property type="match status" value="1"/>
</dbReference>
<feature type="active site" evidence="6">
    <location>
        <position position="740"/>
    </location>
</feature>
<dbReference type="GO" id="GO:0030247">
    <property type="term" value="F:polysaccharide binding"/>
    <property type="evidence" value="ECO:0007669"/>
    <property type="project" value="UniProtKB-UniRule"/>
</dbReference>